<reference evidence="1 2" key="1">
    <citation type="submission" date="2016-08" db="EMBL/GenBank/DDBJ databases">
        <title>Identification and validation of antigenic proteins from Pajaroellobacter abortibovis using de-novo genome sequence assembly and reverse vaccinology.</title>
        <authorList>
            <person name="Welly B.T."/>
            <person name="Miller M.R."/>
            <person name="Stott J.L."/>
            <person name="Blanchard M.T."/>
            <person name="Islas-Trejo A.D."/>
            <person name="O'Rourke S.M."/>
            <person name="Young A.E."/>
            <person name="Medrano J.F."/>
            <person name="Van Eenennaam A.L."/>
        </authorList>
    </citation>
    <scope>NUCLEOTIDE SEQUENCE [LARGE SCALE GENOMIC DNA]</scope>
    <source>
        <strain evidence="1 2">BTF92-0548A/99-0131</strain>
    </source>
</reference>
<dbReference type="KEGG" id="pabo:BCY86_08910"/>
<accession>A0A1L6MYY8</accession>
<dbReference type="STRING" id="1882918.BCY86_08910"/>
<dbReference type="AlphaFoldDB" id="A0A1L6MYY8"/>
<protein>
    <submittedName>
        <fullName evidence="1">Uncharacterized protein</fullName>
    </submittedName>
</protein>
<evidence type="ECO:0000313" key="2">
    <source>
        <dbReference type="Proteomes" id="UP000185544"/>
    </source>
</evidence>
<dbReference type="EMBL" id="CP016908">
    <property type="protein sequence ID" value="APS00784.1"/>
    <property type="molecule type" value="Genomic_DNA"/>
</dbReference>
<proteinExistence type="predicted"/>
<dbReference type="Proteomes" id="UP000185544">
    <property type="component" value="Chromosome"/>
</dbReference>
<name>A0A1L6MYY8_9BACT</name>
<organism evidence="1 2">
    <name type="scientific">Pajaroellobacter abortibovis</name>
    <dbReference type="NCBI Taxonomy" id="1882918"/>
    <lineage>
        <taxon>Bacteria</taxon>
        <taxon>Pseudomonadati</taxon>
        <taxon>Myxococcota</taxon>
        <taxon>Polyangia</taxon>
        <taxon>Polyangiales</taxon>
        <taxon>Polyangiaceae</taxon>
    </lineage>
</organism>
<sequence length="145" mass="15960">MDTPLILAEVSFSVGFGGGMQALIENHLSSLILKNPRTRMILVHYPQCTSFVIHSGAKGTVVSRGVDQPEALSPAASFSGARHALFWDFKVEGVALVLQARLLVLTLTYLSFMRKRCLHRYPPLALLRVEPASKVGWRLARSTSI</sequence>
<evidence type="ECO:0000313" key="1">
    <source>
        <dbReference type="EMBL" id="APS00784.1"/>
    </source>
</evidence>
<keyword evidence="2" id="KW-1185">Reference proteome</keyword>
<gene>
    <name evidence="1" type="ORF">BCY86_08910</name>
</gene>